<dbReference type="InterPro" id="IPR002491">
    <property type="entry name" value="ABC_transptr_periplasmic_BD"/>
</dbReference>
<keyword evidence="8" id="KW-1185">Reference proteome</keyword>
<protein>
    <submittedName>
        <fullName evidence="7">ABC transporter substrate-binding protein</fullName>
    </submittedName>
</protein>
<keyword evidence="4" id="KW-0408">Iron</keyword>
<dbReference type="RefSeq" id="WP_378799538.1">
    <property type="nucleotide sequence ID" value="NZ_JBHUER010000007.1"/>
</dbReference>
<keyword evidence="5" id="KW-0732">Signal</keyword>
<proteinExistence type="inferred from homology"/>
<dbReference type="Pfam" id="PF01497">
    <property type="entry name" value="Peripla_BP_2"/>
    <property type="match status" value="1"/>
</dbReference>
<dbReference type="PANTHER" id="PTHR30532">
    <property type="entry name" value="IRON III DICITRATE-BINDING PERIPLASMIC PROTEIN"/>
    <property type="match status" value="1"/>
</dbReference>
<evidence type="ECO:0000313" key="8">
    <source>
        <dbReference type="Proteomes" id="UP001597308"/>
    </source>
</evidence>
<keyword evidence="4" id="KW-0406">Ion transport</keyword>
<dbReference type="Gene3D" id="3.40.50.1980">
    <property type="entry name" value="Nitrogenase molybdenum iron protein domain"/>
    <property type="match status" value="2"/>
</dbReference>
<evidence type="ECO:0000256" key="1">
    <source>
        <dbReference type="ARBA" id="ARBA00004196"/>
    </source>
</evidence>
<dbReference type="PANTHER" id="PTHR30532:SF1">
    <property type="entry name" value="IRON(3+)-HYDROXAMATE-BINDING PROTEIN FHUD"/>
    <property type="match status" value="1"/>
</dbReference>
<dbReference type="Proteomes" id="UP001597308">
    <property type="component" value="Unassembled WGS sequence"/>
</dbReference>
<dbReference type="EMBL" id="JBHUER010000007">
    <property type="protein sequence ID" value="MFD1703429.1"/>
    <property type="molecule type" value="Genomic_DNA"/>
</dbReference>
<gene>
    <name evidence="7" type="ORF">ACFSCV_10475</name>
</gene>
<dbReference type="PROSITE" id="PS50983">
    <property type="entry name" value="FE_B12_PBP"/>
    <property type="match status" value="1"/>
</dbReference>
<dbReference type="InterPro" id="IPR051313">
    <property type="entry name" value="Bact_iron-sidero_bind"/>
</dbReference>
<evidence type="ECO:0000256" key="4">
    <source>
        <dbReference type="ARBA" id="ARBA00022496"/>
    </source>
</evidence>
<comment type="caution">
    <text evidence="7">The sequence shown here is derived from an EMBL/GenBank/DDBJ whole genome shotgun (WGS) entry which is preliminary data.</text>
</comment>
<name>A0ABW4K6Y1_9HYPH</name>
<evidence type="ECO:0000256" key="2">
    <source>
        <dbReference type="ARBA" id="ARBA00008814"/>
    </source>
</evidence>
<evidence type="ECO:0000313" key="7">
    <source>
        <dbReference type="EMBL" id="MFD1703429.1"/>
    </source>
</evidence>
<keyword evidence="3" id="KW-0813">Transport</keyword>
<sequence length="248" mass="26206">MTPVGVADVGYFRIRVATPPLPDTVADLGPFWEPSLERLIALKPDLILMDSWSALDRRTFERVAPVLPIPAYPPEASGWAFAAGLLRDLSLRLGREDLGRLLLSEAEKRMEALRARAAAVGAPPVYVALLSQTGRNATLYGGSALVGGALERLGLPNAWRGRFSHSGTAVVGLDALAGENEAVVLAVDLENASGSFARATAANALWRSLPAVRKGRIARLGGFYPYGGLASLLRFADQAVAAVEAAHG</sequence>
<comment type="subcellular location">
    <subcellularLocation>
        <location evidence="1">Cell envelope</location>
    </subcellularLocation>
</comment>
<feature type="domain" description="Fe/B12 periplasmic-binding" evidence="6">
    <location>
        <begin position="1"/>
        <end position="248"/>
    </location>
</feature>
<organism evidence="7 8">
    <name type="scientific">Methylopila henanensis</name>
    <dbReference type="NCBI Taxonomy" id="873516"/>
    <lineage>
        <taxon>Bacteria</taxon>
        <taxon>Pseudomonadati</taxon>
        <taxon>Pseudomonadota</taxon>
        <taxon>Alphaproteobacteria</taxon>
        <taxon>Hyphomicrobiales</taxon>
        <taxon>Methylopilaceae</taxon>
        <taxon>Methylopila</taxon>
    </lineage>
</organism>
<evidence type="ECO:0000256" key="3">
    <source>
        <dbReference type="ARBA" id="ARBA00022448"/>
    </source>
</evidence>
<dbReference type="SUPFAM" id="SSF53807">
    <property type="entry name" value="Helical backbone' metal receptor"/>
    <property type="match status" value="1"/>
</dbReference>
<evidence type="ECO:0000256" key="5">
    <source>
        <dbReference type="ARBA" id="ARBA00022729"/>
    </source>
</evidence>
<accession>A0ABW4K6Y1</accession>
<evidence type="ECO:0000259" key="6">
    <source>
        <dbReference type="PROSITE" id="PS50983"/>
    </source>
</evidence>
<reference evidence="8" key="1">
    <citation type="journal article" date="2019" name="Int. J. Syst. Evol. Microbiol.">
        <title>The Global Catalogue of Microorganisms (GCM) 10K type strain sequencing project: providing services to taxonomists for standard genome sequencing and annotation.</title>
        <authorList>
            <consortium name="The Broad Institute Genomics Platform"/>
            <consortium name="The Broad Institute Genome Sequencing Center for Infectious Disease"/>
            <person name="Wu L."/>
            <person name="Ma J."/>
        </authorList>
    </citation>
    <scope>NUCLEOTIDE SEQUENCE [LARGE SCALE GENOMIC DNA]</scope>
    <source>
        <strain evidence="8">KCTC 23707</strain>
    </source>
</reference>
<keyword evidence="4" id="KW-0410">Iron transport</keyword>
<dbReference type="PRINTS" id="PR01715">
    <property type="entry name" value="FERRIBNDNGPP"/>
</dbReference>
<comment type="similarity">
    <text evidence="2">Belongs to the bacterial solute-binding protein 8 family.</text>
</comment>